<dbReference type="Gene3D" id="2.10.70.10">
    <property type="entry name" value="Complement Module, domain 1"/>
    <property type="match status" value="1"/>
</dbReference>
<evidence type="ECO:0000259" key="3">
    <source>
        <dbReference type="PROSITE" id="PS50923"/>
    </source>
</evidence>
<keyword evidence="1" id="KW-1015">Disulfide bond</keyword>
<evidence type="ECO:0000313" key="5">
    <source>
        <dbReference type="Proteomes" id="UP000828390"/>
    </source>
</evidence>
<keyword evidence="5" id="KW-1185">Reference proteome</keyword>
<reference evidence="4" key="2">
    <citation type="submission" date="2020-11" db="EMBL/GenBank/DDBJ databases">
        <authorList>
            <person name="McCartney M.A."/>
            <person name="Auch B."/>
            <person name="Kono T."/>
            <person name="Mallez S."/>
            <person name="Becker A."/>
            <person name="Gohl D.M."/>
            <person name="Silverstein K.A.T."/>
            <person name="Koren S."/>
            <person name="Bechman K.B."/>
            <person name="Herman A."/>
            <person name="Abrahante J.E."/>
            <person name="Garbe J."/>
        </authorList>
    </citation>
    <scope>NUCLEOTIDE SEQUENCE</scope>
    <source>
        <strain evidence="4">Duluth1</strain>
        <tissue evidence="4">Whole animal</tissue>
    </source>
</reference>
<dbReference type="EMBL" id="JAIWYP010000004">
    <property type="protein sequence ID" value="KAH3843938.1"/>
    <property type="molecule type" value="Genomic_DNA"/>
</dbReference>
<sequence length="57" mass="6368">MHNDTHYGDKANVTCAPGYRLLGTDDNENVTETIECSTNGYWSNLTGCQPKSEHTYN</sequence>
<name>A0A9D4KPY9_DREPO</name>
<accession>A0A9D4KPY9</accession>
<dbReference type="PROSITE" id="PS50923">
    <property type="entry name" value="SUSHI"/>
    <property type="match status" value="1"/>
</dbReference>
<evidence type="ECO:0000313" key="4">
    <source>
        <dbReference type="EMBL" id="KAH3843938.1"/>
    </source>
</evidence>
<gene>
    <name evidence="4" type="ORF">DPMN_117473</name>
</gene>
<feature type="domain" description="Sushi" evidence="3">
    <location>
        <begin position="1"/>
        <end position="50"/>
    </location>
</feature>
<organism evidence="4 5">
    <name type="scientific">Dreissena polymorpha</name>
    <name type="common">Zebra mussel</name>
    <name type="synonym">Mytilus polymorpha</name>
    <dbReference type="NCBI Taxonomy" id="45954"/>
    <lineage>
        <taxon>Eukaryota</taxon>
        <taxon>Metazoa</taxon>
        <taxon>Spiralia</taxon>
        <taxon>Lophotrochozoa</taxon>
        <taxon>Mollusca</taxon>
        <taxon>Bivalvia</taxon>
        <taxon>Autobranchia</taxon>
        <taxon>Heteroconchia</taxon>
        <taxon>Euheterodonta</taxon>
        <taxon>Imparidentia</taxon>
        <taxon>Neoheterodontei</taxon>
        <taxon>Myida</taxon>
        <taxon>Dreissenoidea</taxon>
        <taxon>Dreissenidae</taxon>
        <taxon>Dreissena</taxon>
    </lineage>
</organism>
<evidence type="ECO:0000256" key="2">
    <source>
        <dbReference type="PROSITE-ProRule" id="PRU00302"/>
    </source>
</evidence>
<dbReference type="Pfam" id="PF00084">
    <property type="entry name" value="Sushi"/>
    <property type="match status" value="1"/>
</dbReference>
<dbReference type="InterPro" id="IPR035976">
    <property type="entry name" value="Sushi/SCR/CCP_sf"/>
</dbReference>
<dbReference type="SUPFAM" id="SSF57535">
    <property type="entry name" value="Complement control module/SCR domain"/>
    <property type="match status" value="1"/>
</dbReference>
<dbReference type="AlphaFoldDB" id="A0A9D4KPY9"/>
<reference evidence="4" key="1">
    <citation type="journal article" date="2019" name="bioRxiv">
        <title>The Genome of the Zebra Mussel, Dreissena polymorpha: A Resource for Invasive Species Research.</title>
        <authorList>
            <person name="McCartney M.A."/>
            <person name="Auch B."/>
            <person name="Kono T."/>
            <person name="Mallez S."/>
            <person name="Zhang Y."/>
            <person name="Obille A."/>
            <person name="Becker A."/>
            <person name="Abrahante J.E."/>
            <person name="Garbe J."/>
            <person name="Badalamenti J.P."/>
            <person name="Herman A."/>
            <person name="Mangelson H."/>
            <person name="Liachko I."/>
            <person name="Sullivan S."/>
            <person name="Sone E.D."/>
            <person name="Koren S."/>
            <person name="Silverstein K.A.T."/>
            <person name="Beckman K.B."/>
            <person name="Gohl D.M."/>
        </authorList>
    </citation>
    <scope>NUCLEOTIDE SEQUENCE</scope>
    <source>
        <strain evidence="4">Duluth1</strain>
        <tissue evidence="4">Whole animal</tissue>
    </source>
</reference>
<protein>
    <recommendedName>
        <fullName evidence="3">Sushi domain-containing protein</fullName>
    </recommendedName>
</protein>
<comment type="caution">
    <text evidence="4">The sequence shown here is derived from an EMBL/GenBank/DDBJ whole genome shotgun (WGS) entry which is preliminary data.</text>
</comment>
<comment type="caution">
    <text evidence="2">Lacks conserved residue(s) required for the propagation of feature annotation.</text>
</comment>
<proteinExistence type="predicted"/>
<dbReference type="InterPro" id="IPR000436">
    <property type="entry name" value="Sushi_SCR_CCP_dom"/>
</dbReference>
<dbReference type="CDD" id="cd00033">
    <property type="entry name" value="CCP"/>
    <property type="match status" value="1"/>
</dbReference>
<keyword evidence="2" id="KW-0768">Sushi</keyword>
<dbReference type="Proteomes" id="UP000828390">
    <property type="component" value="Unassembled WGS sequence"/>
</dbReference>
<evidence type="ECO:0000256" key="1">
    <source>
        <dbReference type="ARBA" id="ARBA00023157"/>
    </source>
</evidence>